<feature type="region of interest" description="Disordered" evidence="2">
    <location>
        <begin position="84"/>
        <end position="115"/>
    </location>
</feature>
<gene>
    <name evidence="3" type="ORF">PCAL00307_LOCUS13712</name>
</gene>
<evidence type="ECO:0000313" key="3">
    <source>
        <dbReference type="EMBL" id="CAE0698276.1"/>
    </source>
</evidence>
<dbReference type="Gene3D" id="3.50.30.50">
    <property type="entry name" value="Putative cyclase"/>
    <property type="match status" value="1"/>
</dbReference>
<dbReference type="InterPro" id="IPR037175">
    <property type="entry name" value="KFase_sf"/>
</dbReference>
<dbReference type="InterPro" id="IPR007325">
    <property type="entry name" value="KFase/CYL"/>
</dbReference>
<reference evidence="3" key="1">
    <citation type="submission" date="2021-01" db="EMBL/GenBank/DDBJ databases">
        <authorList>
            <person name="Corre E."/>
            <person name="Pelletier E."/>
            <person name="Niang G."/>
            <person name="Scheremetjew M."/>
            <person name="Finn R."/>
            <person name="Kale V."/>
            <person name="Holt S."/>
            <person name="Cochrane G."/>
            <person name="Meng A."/>
            <person name="Brown T."/>
            <person name="Cohen L."/>
        </authorList>
    </citation>
    <scope>NUCLEOTIDE SEQUENCE</scope>
    <source>
        <strain evidence="3">CCMP1756</strain>
    </source>
</reference>
<name>A0A7S3ZYS9_9STRA</name>
<evidence type="ECO:0008006" key="4">
    <source>
        <dbReference type="Google" id="ProtNLM"/>
    </source>
</evidence>
<dbReference type="GO" id="GO:0004061">
    <property type="term" value="F:arylformamidase activity"/>
    <property type="evidence" value="ECO:0007669"/>
    <property type="project" value="InterPro"/>
</dbReference>
<protein>
    <recommendedName>
        <fullName evidence="4">Cyclase</fullName>
    </recommendedName>
</protein>
<feature type="compositionally biased region" description="Basic and acidic residues" evidence="2">
    <location>
        <begin position="84"/>
        <end position="96"/>
    </location>
</feature>
<evidence type="ECO:0000256" key="1">
    <source>
        <dbReference type="ARBA" id="ARBA00007865"/>
    </source>
</evidence>
<dbReference type="AlphaFoldDB" id="A0A7S3ZYS9"/>
<dbReference type="EMBL" id="HBIW01015908">
    <property type="protein sequence ID" value="CAE0698276.1"/>
    <property type="molecule type" value="Transcribed_RNA"/>
</dbReference>
<dbReference type="SUPFAM" id="SSF102198">
    <property type="entry name" value="Putative cyclase"/>
    <property type="match status" value="1"/>
</dbReference>
<organism evidence="3">
    <name type="scientific">Pelagomonas calceolata</name>
    <dbReference type="NCBI Taxonomy" id="35677"/>
    <lineage>
        <taxon>Eukaryota</taxon>
        <taxon>Sar</taxon>
        <taxon>Stramenopiles</taxon>
        <taxon>Ochrophyta</taxon>
        <taxon>Pelagophyceae</taxon>
        <taxon>Pelagomonadales</taxon>
        <taxon>Pelagomonadaceae</taxon>
        <taxon>Pelagomonas</taxon>
    </lineage>
</organism>
<feature type="region of interest" description="Disordered" evidence="2">
    <location>
        <begin position="1"/>
        <end position="26"/>
    </location>
</feature>
<comment type="similarity">
    <text evidence="1">Belongs to the Cyclase 1 superfamily.</text>
</comment>
<feature type="compositionally biased region" description="Basic and acidic residues" evidence="2">
    <location>
        <begin position="1"/>
        <end position="22"/>
    </location>
</feature>
<accession>A0A7S3ZYS9</accession>
<proteinExistence type="inferred from homology"/>
<evidence type="ECO:0000256" key="2">
    <source>
        <dbReference type="SAM" id="MobiDB-lite"/>
    </source>
</evidence>
<dbReference type="Pfam" id="PF04199">
    <property type="entry name" value="Cyclase"/>
    <property type="match status" value="1"/>
</dbReference>
<dbReference type="GO" id="GO:0019441">
    <property type="term" value="P:L-tryptophan catabolic process to kynurenine"/>
    <property type="evidence" value="ECO:0007669"/>
    <property type="project" value="InterPro"/>
</dbReference>
<sequence length="380" mass="41269">MERLNVDSPLDRARTQTEDPRAKTRSNLLPVACANGSLTPSRLASRATERVNCRNNGRSDQNPFLREQERTRCANRGWLARRTAESNPFRETERTRCGGRARPPPPPPSRRPERTKCFARGAPQAPSRPTEKTRCGGGKAVTTGGSIVDCGFSLSSEATQRPDVAPLFIDAVETSGYPGAVERKSFALDGGSGTHLQAPSHYVVGGRSIDRFSIEELVDVPLVVIDCGAPYVDADFVLTPEDIEQDERRHAPIPRGSLVAIRTGWAARHYANRDAYYNVTDWTDIDESTGLARLHFPGVAEGAARLLRDRGVVGVVIDTMALDGPGVSGALRELLQRDAYVVANANLKEELPARGARMTVAPLLVAGAPEAPCRLYARVP</sequence>